<evidence type="ECO:0000256" key="1">
    <source>
        <dbReference type="SAM" id="MobiDB-lite"/>
    </source>
</evidence>
<feature type="signal peptide" evidence="2">
    <location>
        <begin position="1"/>
        <end position="23"/>
    </location>
</feature>
<reference evidence="3" key="2">
    <citation type="submission" date="2023-05" db="EMBL/GenBank/DDBJ databases">
        <authorList>
            <consortium name="Lawrence Berkeley National Laboratory"/>
            <person name="Steindorff A."/>
            <person name="Hensen N."/>
            <person name="Bonometti L."/>
            <person name="Westerberg I."/>
            <person name="Brannstrom I.O."/>
            <person name="Guillou S."/>
            <person name="Cros-Aarteil S."/>
            <person name="Calhoun S."/>
            <person name="Haridas S."/>
            <person name="Kuo A."/>
            <person name="Mondo S."/>
            <person name="Pangilinan J."/>
            <person name="Riley R."/>
            <person name="Labutti K."/>
            <person name="Andreopoulos B."/>
            <person name="Lipzen A."/>
            <person name="Chen C."/>
            <person name="Yanf M."/>
            <person name="Daum C."/>
            <person name="Ng V."/>
            <person name="Clum A."/>
            <person name="Ohm R."/>
            <person name="Martin F."/>
            <person name="Silar P."/>
            <person name="Natvig D."/>
            <person name="Lalanne C."/>
            <person name="Gautier V."/>
            <person name="Ament-Velasquez S.L."/>
            <person name="Kruys A."/>
            <person name="Hutchinson M.I."/>
            <person name="Powell A.J."/>
            <person name="Barry K."/>
            <person name="Miller A.N."/>
            <person name="Grigoriev I.V."/>
            <person name="Debuchy R."/>
            <person name="Gladieux P."/>
            <person name="Thoren M.H."/>
            <person name="Johannesson H."/>
        </authorList>
    </citation>
    <scope>NUCLEOTIDE SEQUENCE</scope>
    <source>
        <strain evidence="3">CBS 359.72</strain>
    </source>
</reference>
<reference evidence="3" key="1">
    <citation type="journal article" date="2023" name="Mol. Phylogenet. Evol.">
        <title>Genome-scale phylogeny and comparative genomics of the fungal order Sordariales.</title>
        <authorList>
            <person name="Hensen N."/>
            <person name="Bonometti L."/>
            <person name="Westerberg I."/>
            <person name="Brannstrom I.O."/>
            <person name="Guillou S."/>
            <person name="Cros-Aarteil S."/>
            <person name="Calhoun S."/>
            <person name="Haridas S."/>
            <person name="Kuo A."/>
            <person name="Mondo S."/>
            <person name="Pangilinan J."/>
            <person name="Riley R."/>
            <person name="LaButti K."/>
            <person name="Andreopoulos B."/>
            <person name="Lipzen A."/>
            <person name="Chen C."/>
            <person name="Yan M."/>
            <person name="Daum C."/>
            <person name="Ng V."/>
            <person name="Clum A."/>
            <person name="Steindorff A."/>
            <person name="Ohm R.A."/>
            <person name="Martin F."/>
            <person name="Silar P."/>
            <person name="Natvig D.O."/>
            <person name="Lalanne C."/>
            <person name="Gautier V."/>
            <person name="Ament-Velasquez S.L."/>
            <person name="Kruys A."/>
            <person name="Hutchinson M.I."/>
            <person name="Powell A.J."/>
            <person name="Barry K."/>
            <person name="Miller A.N."/>
            <person name="Grigoriev I.V."/>
            <person name="Debuchy R."/>
            <person name="Gladieux P."/>
            <person name="Hiltunen Thoren M."/>
            <person name="Johannesson H."/>
        </authorList>
    </citation>
    <scope>NUCLEOTIDE SEQUENCE</scope>
    <source>
        <strain evidence="3">CBS 359.72</strain>
    </source>
</reference>
<feature type="compositionally biased region" description="Low complexity" evidence="1">
    <location>
        <begin position="112"/>
        <end position="151"/>
    </location>
</feature>
<evidence type="ECO:0000313" key="3">
    <source>
        <dbReference type="EMBL" id="KAK4245646.1"/>
    </source>
</evidence>
<evidence type="ECO:0000256" key="2">
    <source>
        <dbReference type="SAM" id="SignalP"/>
    </source>
</evidence>
<organism evidence="3 4">
    <name type="scientific">Corynascus novoguineensis</name>
    <dbReference type="NCBI Taxonomy" id="1126955"/>
    <lineage>
        <taxon>Eukaryota</taxon>
        <taxon>Fungi</taxon>
        <taxon>Dikarya</taxon>
        <taxon>Ascomycota</taxon>
        <taxon>Pezizomycotina</taxon>
        <taxon>Sordariomycetes</taxon>
        <taxon>Sordariomycetidae</taxon>
        <taxon>Sordariales</taxon>
        <taxon>Chaetomiaceae</taxon>
        <taxon>Corynascus</taxon>
    </lineage>
</organism>
<evidence type="ECO:0000313" key="4">
    <source>
        <dbReference type="Proteomes" id="UP001303647"/>
    </source>
</evidence>
<feature type="region of interest" description="Disordered" evidence="1">
    <location>
        <begin position="112"/>
        <end position="222"/>
    </location>
</feature>
<evidence type="ECO:0008006" key="5">
    <source>
        <dbReference type="Google" id="ProtNLM"/>
    </source>
</evidence>
<comment type="caution">
    <text evidence="3">The sequence shown here is derived from an EMBL/GenBank/DDBJ whole genome shotgun (WGS) entry which is preliminary data.</text>
</comment>
<keyword evidence="2" id="KW-0732">Signal</keyword>
<gene>
    <name evidence="3" type="ORF">C7999DRAFT_42866</name>
</gene>
<proteinExistence type="predicted"/>
<keyword evidence="4" id="KW-1185">Reference proteome</keyword>
<dbReference type="EMBL" id="MU857695">
    <property type="protein sequence ID" value="KAK4245646.1"/>
    <property type="molecule type" value="Genomic_DNA"/>
</dbReference>
<feature type="chain" id="PRO_5042810158" description="Extracellular membrane protein CFEM domain-containing protein" evidence="2">
    <location>
        <begin position="24"/>
        <end position="242"/>
    </location>
</feature>
<dbReference type="Proteomes" id="UP001303647">
    <property type="component" value="Unassembled WGS sequence"/>
</dbReference>
<name>A0AAN7CPJ1_9PEZI</name>
<accession>A0AAN7CPJ1</accession>
<dbReference type="AlphaFoldDB" id="A0AAN7CPJ1"/>
<protein>
    <recommendedName>
        <fullName evidence="5">Extracellular membrane protein CFEM domain-containing protein</fullName>
    </recommendedName>
</protein>
<feature type="compositionally biased region" description="Low complexity" evidence="1">
    <location>
        <begin position="171"/>
        <end position="198"/>
    </location>
</feature>
<sequence>MVLASYFRLAALGAALFFSQAQASTFGFTPCVENCIASSGCDADSARCVCKEARSLLLDSVVSCLFFNCKPDLVDFEDAFLDPVEEGCEDHDRDIPESKLKAAESLASSYISKLPSPTTIQTTTAEAPKTTTKPIPTKSTETSSSSPATTKTQEEDTKPSSSATDGDADQPTSETSSPTDVVPPSSATQTSATPTESPSSDDSDSDRSDVDPFATSENAVSAVKPLVTLLGLPLAVAVLALR</sequence>